<evidence type="ECO:0000256" key="20">
    <source>
        <dbReference type="ARBA" id="ARBA00078768"/>
    </source>
</evidence>
<feature type="domain" description="Dynein heavy chain ATP-binding dynein motor region" evidence="30">
    <location>
        <begin position="3224"/>
        <end position="3449"/>
    </location>
</feature>
<dbReference type="GO" id="GO:0005874">
    <property type="term" value="C:microtubule"/>
    <property type="evidence" value="ECO:0007669"/>
    <property type="project" value="UniProtKB-KW"/>
</dbReference>
<dbReference type="GO" id="GO:0007018">
    <property type="term" value="P:microtubule-based movement"/>
    <property type="evidence" value="ECO:0007669"/>
    <property type="project" value="InterPro"/>
</dbReference>
<dbReference type="InterPro" id="IPR026983">
    <property type="entry name" value="DHC"/>
</dbReference>
<feature type="domain" description="Dynein heavy chain C-terminal" evidence="32">
    <location>
        <begin position="3985"/>
        <end position="4279"/>
    </location>
</feature>
<feature type="coiled-coil region" evidence="23">
    <location>
        <begin position="3070"/>
        <end position="3153"/>
    </location>
</feature>
<dbReference type="Pfam" id="PF18198">
    <property type="entry name" value="AAA_lid_11"/>
    <property type="match status" value="1"/>
</dbReference>
<evidence type="ECO:0000256" key="5">
    <source>
        <dbReference type="ARBA" id="ARBA00022475"/>
    </source>
</evidence>
<comment type="subunit">
    <text evidence="19">The cytoplasmic dynein complex 2 is probably composed by a heavy chain DYNC2H1 homodimer and a number of DYNC2LI1 light intermediate chains.</text>
</comment>
<evidence type="ECO:0000259" key="31">
    <source>
        <dbReference type="Pfam" id="PF18198"/>
    </source>
</evidence>
<evidence type="ECO:0000256" key="22">
    <source>
        <dbReference type="ARBA" id="ARBA00083782"/>
    </source>
</evidence>
<dbReference type="Pfam" id="PF03028">
    <property type="entry name" value="Dynein_heavy"/>
    <property type="match status" value="1"/>
</dbReference>
<keyword evidence="14" id="KW-0472">Membrane</keyword>
<reference evidence="35 36" key="1">
    <citation type="submission" date="2020-08" db="EMBL/GenBank/DDBJ databases">
        <authorList>
            <person name="Hejnol A."/>
        </authorList>
    </citation>
    <scope>NUCLEOTIDE SEQUENCE [LARGE SCALE GENOMIC DNA]</scope>
</reference>
<dbReference type="InterPro" id="IPR049400">
    <property type="entry name" value="DYNC2H1_AAA_dom"/>
</dbReference>
<dbReference type="InterPro" id="IPR024317">
    <property type="entry name" value="Dynein_heavy_chain_D4_dom"/>
</dbReference>
<proteinExistence type="inferred from homology"/>
<evidence type="ECO:0000256" key="2">
    <source>
        <dbReference type="ARBA" id="ARBA00004430"/>
    </source>
</evidence>
<evidence type="ECO:0000259" key="24">
    <source>
        <dbReference type="Pfam" id="PF03028"/>
    </source>
</evidence>
<dbReference type="SUPFAM" id="SSF90257">
    <property type="entry name" value="Myosin rod fragments"/>
    <property type="match status" value="1"/>
</dbReference>
<evidence type="ECO:0000256" key="8">
    <source>
        <dbReference type="ARBA" id="ARBA00022741"/>
    </source>
</evidence>
<dbReference type="FunFam" id="1.20.920.20:FF:000002">
    <property type="entry name" value="Cytoplasmic dynein 1 heavy chain"/>
    <property type="match status" value="1"/>
</dbReference>
<dbReference type="Gene3D" id="3.20.180.20">
    <property type="entry name" value="Dynein heavy chain, N-terminal domain 2"/>
    <property type="match status" value="1"/>
</dbReference>
<evidence type="ECO:0000256" key="11">
    <source>
        <dbReference type="ARBA" id="ARBA00023017"/>
    </source>
</evidence>
<evidence type="ECO:0000256" key="16">
    <source>
        <dbReference type="ARBA" id="ARBA00023212"/>
    </source>
</evidence>
<dbReference type="Gene3D" id="1.10.8.720">
    <property type="entry name" value="Region D6 of dynein motor"/>
    <property type="match status" value="1"/>
</dbReference>
<keyword evidence="7" id="KW-0493">Microtubule</keyword>
<dbReference type="InterPro" id="IPR013594">
    <property type="entry name" value="Dynein_heavy_tail"/>
</dbReference>
<dbReference type="InterPro" id="IPR042219">
    <property type="entry name" value="AAA_lid_11_sf"/>
</dbReference>
<dbReference type="Pfam" id="PF12781">
    <property type="entry name" value="AAA_9"/>
    <property type="match status" value="1"/>
</dbReference>
<dbReference type="GO" id="GO:0005886">
    <property type="term" value="C:plasma membrane"/>
    <property type="evidence" value="ECO:0007669"/>
    <property type="project" value="UniProtKB-SubCell"/>
</dbReference>
<dbReference type="FunFam" id="1.20.1270.280:FF:000006">
    <property type="entry name" value="Dynein cytoplasmic 2 heavy chain 1"/>
    <property type="match status" value="1"/>
</dbReference>
<dbReference type="GO" id="GO:0005930">
    <property type="term" value="C:axoneme"/>
    <property type="evidence" value="ECO:0007669"/>
    <property type="project" value="UniProtKB-SubCell"/>
</dbReference>
<feature type="domain" description="Dynein heavy chain tail" evidence="25">
    <location>
        <begin position="175"/>
        <end position="633"/>
    </location>
</feature>
<dbReference type="OrthoDB" id="10252139at2759"/>
<feature type="domain" description="Dynein heavy chain linker" evidence="26">
    <location>
        <begin position="1100"/>
        <end position="1499"/>
    </location>
</feature>
<dbReference type="Gene3D" id="1.20.920.20">
    <property type="match status" value="1"/>
</dbReference>
<evidence type="ECO:0000256" key="9">
    <source>
        <dbReference type="ARBA" id="ARBA00022794"/>
    </source>
</evidence>
<keyword evidence="5" id="KW-1003">Cell membrane</keyword>
<dbReference type="FunFam" id="3.40.50.300:FF:000710">
    <property type="entry name" value="Cytoplasmic dynein 2 heavy chain 1"/>
    <property type="match status" value="1"/>
</dbReference>
<dbReference type="Gene3D" id="1.10.8.1220">
    <property type="match status" value="1"/>
</dbReference>
<organism evidence="35 36">
    <name type="scientific">Dimorphilus gyrociliatus</name>
    <dbReference type="NCBI Taxonomy" id="2664684"/>
    <lineage>
        <taxon>Eukaryota</taxon>
        <taxon>Metazoa</taxon>
        <taxon>Spiralia</taxon>
        <taxon>Lophotrochozoa</taxon>
        <taxon>Annelida</taxon>
        <taxon>Polychaeta</taxon>
        <taxon>Polychaeta incertae sedis</taxon>
        <taxon>Dinophilidae</taxon>
        <taxon>Dimorphilus</taxon>
    </lineage>
</organism>
<dbReference type="InterPro" id="IPR004273">
    <property type="entry name" value="Dynein_heavy_D6_P-loop"/>
</dbReference>
<evidence type="ECO:0000259" key="26">
    <source>
        <dbReference type="Pfam" id="PF08393"/>
    </source>
</evidence>
<comment type="subcellular location">
    <subcellularLocation>
        <location evidence="1">Cell membrane</location>
        <topology evidence="1">Peripheral membrane protein</topology>
    </subcellularLocation>
    <subcellularLocation>
        <location evidence="2">Cytoplasm</location>
        <location evidence="2">Cytoskeleton</location>
        <location evidence="2">Cilium axoneme</location>
    </subcellularLocation>
</comment>
<comment type="caution">
    <text evidence="35">The sequence shown here is derived from an EMBL/GenBank/DDBJ whole genome shotgun (WGS) entry which is preliminary data.</text>
</comment>
<dbReference type="Pfam" id="PF21264">
    <property type="entry name" value="DYNC2H1_AAA_dom"/>
    <property type="match status" value="1"/>
</dbReference>
<dbReference type="Pfam" id="PF08385">
    <property type="entry name" value="DHC_N1"/>
    <property type="match status" value="1"/>
</dbReference>
<dbReference type="Pfam" id="PF12775">
    <property type="entry name" value="AAA_7"/>
    <property type="match status" value="1"/>
</dbReference>
<dbReference type="Gene3D" id="6.10.140.1060">
    <property type="match status" value="1"/>
</dbReference>
<evidence type="ECO:0000256" key="4">
    <source>
        <dbReference type="ARBA" id="ARBA00022473"/>
    </source>
</evidence>
<dbReference type="PANTHER" id="PTHR45703">
    <property type="entry name" value="DYNEIN HEAVY CHAIN"/>
    <property type="match status" value="1"/>
</dbReference>
<keyword evidence="17" id="KW-0966">Cell projection</keyword>
<dbReference type="InterPro" id="IPR024743">
    <property type="entry name" value="Dynein_HC_stalk"/>
</dbReference>
<evidence type="ECO:0000259" key="28">
    <source>
        <dbReference type="Pfam" id="PF12777"/>
    </source>
</evidence>
<feature type="domain" description="Dynein heavy chain hydrolytic ATP-binding dynein motor region" evidence="27">
    <location>
        <begin position="1628"/>
        <end position="1966"/>
    </location>
</feature>
<keyword evidence="6" id="KW-0963">Cytoplasm</keyword>
<evidence type="ECO:0000256" key="7">
    <source>
        <dbReference type="ARBA" id="ARBA00022701"/>
    </source>
</evidence>
<evidence type="ECO:0000256" key="13">
    <source>
        <dbReference type="ARBA" id="ARBA00023069"/>
    </source>
</evidence>
<feature type="domain" description="Dynein heavy chain coiled coil stalk" evidence="28">
    <location>
        <begin position="2868"/>
        <end position="3198"/>
    </location>
</feature>
<feature type="domain" description="Dynein heavy chain AAA module D4" evidence="29">
    <location>
        <begin position="2593"/>
        <end position="2853"/>
    </location>
</feature>
<keyword evidence="4" id="KW-0217">Developmental protein</keyword>
<dbReference type="Proteomes" id="UP000549394">
    <property type="component" value="Unassembled WGS sequence"/>
</dbReference>
<dbReference type="InterPro" id="IPR035699">
    <property type="entry name" value="AAA_6"/>
</dbReference>
<evidence type="ECO:0000256" key="17">
    <source>
        <dbReference type="ARBA" id="ARBA00023273"/>
    </source>
</evidence>
<dbReference type="FunFam" id="3.40.50.300:FF:000598">
    <property type="entry name" value="Dynein cytoplasmic 2 heavy chain 1"/>
    <property type="match status" value="1"/>
</dbReference>
<feature type="domain" description="Dynein heavy chain region D6 P-loop" evidence="24">
    <location>
        <begin position="3692"/>
        <end position="3802"/>
    </location>
</feature>
<dbReference type="Pfam" id="PF08393">
    <property type="entry name" value="DHC_N2"/>
    <property type="match status" value="1"/>
</dbReference>
<keyword evidence="11" id="KW-0243">Dynein</keyword>
<feature type="coiled-coil region" evidence="23">
    <location>
        <begin position="2868"/>
        <end position="2916"/>
    </location>
</feature>
<dbReference type="InterPro" id="IPR013602">
    <property type="entry name" value="Dynein_heavy_linker"/>
</dbReference>
<name>A0A7I8VW41_9ANNE</name>
<evidence type="ECO:0000256" key="3">
    <source>
        <dbReference type="ARBA" id="ARBA00008887"/>
    </source>
</evidence>
<dbReference type="InterPro" id="IPR054354">
    <property type="entry name" value="DYNC2H1-like_lid"/>
</dbReference>
<comment type="similarity">
    <text evidence="3">Belongs to the dynein heavy chain family.</text>
</comment>
<keyword evidence="13" id="KW-0969">Cilium</keyword>
<dbReference type="FunFam" id="1.20.920.30:FF:000006">
    <property type="entry name" value="Cytoplasmic dynein 2 heavy chain 1"/>
    <property type="match status" value="1"/>
</dbReference>
<sequence>MAPSNEDKRKKYILVSCCNFFGVSFSENIFNGTKDEKNLMNFLDDSSSAILFSKIINNDKITFSERLDEERDKKILLFFKTKPESITPQNMHQVLLISSMLSSPISSFYHSLKSVFAPLLLTDSKSKLEPTLEQLVTDLQDGLGANLRRTDPSIASSDVICSPADEIQYWNDAAKKRNEQAEQIQEVLHPVAKDLADLDSLDLEEISDTLDECQDVLDDLWKQISPPYPEKRMRRFLEVITDSVTKSINRSLTSLDVWHDKESNIRLQINLSVHSCDAWIRVCSTLFEQFWNRFSERPWKGEKYIPQGLVKLKLRLRQIITIRSAHEQLKNLLSDEECKELGINSIFVPFSGLNPVKYNSYTEPLWNAAVDQFNRLLEPGAVKVVGKLRRQLESFDGNLQMLMKTFQKYKPLVEQNYVKKIMLTEREALLGKLEVYVKENVEEFQKVVGEGSENLYRGNNQPLIVAQIVWCTNFETKFQQISENSEWLLSDLNGFDKIQKFASKCQMECQSWRKKVFDDWCRRIGDLIDEKDSDISLETKGRAMKLGLRDGKLKVNFGDRLVTLLREVKTLGNFGYVIPSKIQTMATTGDKYYKQAIILKQIAHFYNTIDDQMLKCQQALMLDSAVAFERLIKNPKLKNKDGDEIEVTWDQPSELEEYIKKLQNASFKLIVENRKLRKYHFSILDKISALMSIDLLKQQAKWKEYLMDIRQIFASLLTQGYPAANMRVWKAHLDRQLYKSLEHQYLVGLETVNDNLQEIHVDLVFKSQKLQFRPCFEEVQARYYKELKKFLGIPNYFKGFGDEASGLFSAVIDRAGSKFIETYRKSAALFSRLREVIKKFEEWVVFGTVDLEDFLENHLTDLSHFENNLKALKAKGRASEKLPSEVKVGCILINTSPVKMTIEEHMQRLYDEIVATLRRSVSRHAEKIEKFLTDGMELLGTRPQTVQEIGEANAARLELCADKKDLSVLMQDAESRNKLLRQVAGGGVDSLGLQKGKWDKFELMIESHQLMIKDQLDVLKSNMKSRITDFEVQLEKFAARWKQFRPTDDVVDEGDDKCKAAVETVKEKRQEFKELLEVKTIIDRDCHHFEIETPEFSIISELETEIAKYEEMWNLYDEFSQSVQTYANEDWVSFRSRYFQFDELLTGWNDKLKTDEPSPMIIKLRKMIDSYKQLIPQLKWVRGEPLTPEHWAEFFSIVSMPKAMTIEKLTFGDIISATAVIIEKADKLKELNLRAQGEISIRDALKELDIWGASAHFALSDYEDTLKRKISLIKDWKDLLSLVGDNQSLLQSLKDSPYYKVFEDKASIWEVRLACLDECLHNLNQIQRKWVYLEPIFSRGALPKEQGRFKSVDTDFRGWMKEIQNNTKVLSLVDIKGLGQALIQSLEQLHRCQKSLNELLEEKRGLFPRFYFIGDDDMLEILGQSTNPQVIQAHLKKLFSGIHSVQFDETCSKIIAMKSLEGEIVPLNESVKIVDAVEVWLSDLAVQMKNTLKDLLVKCLDDMKSNSGGADPLAYPSQILSVAEFVRFTGACEKMINGKGLKKFHEDMSRQLESYTNVDISEAGSQGHVLDLKLKSLILDCIHNIDVIEQQMSNEITSIQEWQWQKQLRYYMKDDCCIMRMVDAEFDYTYEYQGNAGKLVHTPLTDKCYLTLTQAMSMGMGGNPYGPAGTGKTESVKALGGLFGRQVLVFNCDEGIDVQSMGRIFIGLVKCGAWGCFDEFNRLDEAVLSAVSMQIQVIQDAIKIRAPEATVMNKLVDIDHNAGIFITLNPAGKGYGGRSKLPDNLKQLFRPVAMSKPDNDLIAEVTLFSEGYKFAKSLGRKVVAVFNLSKELLTPQQHYDWGLRSLKTILRGCGSLLQNLKKNNSGQKFTNEQEATLCVQALRINTLSKLTFSDAKRFEGLLTDVFPGVNFKGIEYEQLEAALKECCNEMGLDVNDTQIKKCLELFDQLSQRMGVVVVGPSGSGKSTLWKLLQSAMGKTGTVVKKYVMNPKAMPRQMLLGNIDMDTREWSDGVLTWASRQVIKEPNEIRSWVVCDGDIDPEWIESLNSVLDDNRLLTMPSGERIQFGPNANFLFECHDLSFASPATVSRMGMIFISDEDTDVRAVVSFWLKKQPQEKRADFQKWIDQLFFKSLDWILKNARFDLIVEMTLVGIVLSGLSHLHYAENSPQFAVCLIKGFGSNLPVTIRETFAKEIFDWIGETPPDPSRILDTYYDTDLSRLSLYSMDQTDEENSVIVKTSDVKRTLDCVQPWVQTKESQPFILVGPEGCGKTLLLQYCFDRMRSTQVATLFCSAQTGPEHVIQKLTALCTTIVTNTGKMMKPKDSENLVLYLKDLNLPKPDKYGTCMLISFLQSLLLYKGFYDENLEFVGIEGILIAASMNASGMGRHKISTRYSSIVRVCSIDYPDKDQLEAIYAKSLKTILSSKLPKHPIWSDDAKLHNLASAMIELYEKLKSTFSVDDYSHYSFTPRHLTAWLQGLHRYNLQAVKDQSGDYLLEVWAYEAHRLFRDRIVGEEAKKQFDDLFEECLKVNWDASILNNLEGKYFTTFAADIEGEGPGKPVPENGMTLGTFGLDDFNQILDKALVAYSRDQRDLELVIFKEVYEAMSRVNRVLTVPGGSLLLAGRSGIGRRTALVLVSHMQGMTLFSPKVSRSYGMKQFKLDLKTVMQQAGIDGDQVVLLLEDHQLVHGSFLEMINSVLAAGEIPGLYTVEELDAAVGCLKEQAIEEGYRGTLPSLFAKRVRSNLHVVLIMDCSNATFSLKLQSNPAILKECTVIWMDEWSSSSMISIPHLILTEPSHEGGSIPTTEQKQIANQRKLSGGDQLLNGFLFIHKSCQSLDATPRKFLAFVNMYSNLYDAKKSTIEVRRGHLQAGISKLNEAKELVDNLKREAGEQSVILTQKQEEADKALKEITKTMADAGDQKVEMEKLQIVIDKETINITKRKEDIDAELSGVEPLLAEAKEAVGCIRPESLNEIRALKSPPEVIRDILEGALRLMGIQDTSWNSMKAFLGKRGVTQDIVQFDARKIPKKARKTVEDLLKKKERSFDPVSAKKASQAAAPLANWVRAQIKYANVIENIEPLENEQNKLQSNLAKIEDKATKLKQNLAAVDEKVANLKATFERMTSEATRLKIELEKAEETIAAAESLVGKLQGEYDRWSGQVGELKRELDELPLRAIIGAGFVTYLSNASEDCRTEKVQSWMKFMNIEDLNIQKFLSTESEQLFWKGEGLPSDNLSLENAMVMLKINPQKPGKALRPFMIDPSSRATEWLKTHMKNNRLEVINQQDSSFGTTLELSVRFGKTLLITEADGIEPLLYPILRGDLIQQGPRFVVQIGDKVIDYNEEFKIFLTTRNPSPELAPDASSIVTIVNFTTTKAGLTGQLLAATIQHEKPELEVKKTELLKAEEKLKIELEKLEASLLEQLANAKGNILENKELLDSLNKTKESSTTISKSLAESKELQIFLDKERGAYLPLAEYASEMFFVISDLFKIDNMYRFSLNSFLSLFNRALDTKDDGLGTESRISTLKSSLLKLVYNYVSRSLFKADRLMFAIHMVHGMFPTIFEENEWEYFIGILVVDTKGEKDIELPDWVEKDRSQAVLLLKHAFPDLFEKLSLKDLSGWSKFARSAECEDDIPSHIDKNCGIFQHLLTISAIRPDRLQSAMTTFACKALSMDELSPPNVNLKKLYEDETSPDEPILIIISTGADPSQDLEELAKEIVGSDKYFQVAMGQGQAEIAMKLLKECSENGSWLCLKNLHLVTSWLGTLEKSIKSLKLHPNFRLWFTAESHPKFPPILLQSTLKITYEAPPGVKKNLLRTYEAWGPSFISAGGNSERSQAMFVLAWFHSVMSERRNFLPQGWTKFYEFSFSDLRAGAEVIDRLFKRTGKGNQIPWNFVHGLMENAIYGGRVDNIFDQRVLKSFLLQYFNTNQISPQAKANRKLGPMKMQSSTNSEDYMTEISKLQELDRPAYFGLPENIERATQQSIGTSVIGQLRTLQRSAGGSAKFDRELWANQLGPVLNLWKKLNQGSDLIKMKADTTASKENESPITAFVTLEYQNALSLIHSIHNALSSLSKVIRGTMLLTSDIANLAADLLNNETPMKWQTKWEGPEDIMAYLRAIVFRANSVTKEWIEKVKKDQIFSTTLDLCELFRPDVFLNAFKQMTARKTGTSMDNLKLVASWKGQIQGASIHMKLGGLRVEGCVFDGKRLVENQRNSPSLSPVPEFLIAWLPNDASEPYSLEESIVLPIYTSAEREKLVGQVGVPCGGDQAVWLQCGAAFFLRQ</sequence>
<dbReference type="Pfam" id="PF12777">
    <property type="entry name" value="MT"/>
    <property type="match status" value="1"/>
</dbReference>
<dbReference type="FunFam" id="3.40.50.300:FF:000071">
    <property type="entry name" value="Cytoplasmic dynein heavy chain 1"/>
    <property type="match status" value="1"/>
</dbReference>
<dbReference type="GO" id="GO:0008569">
    <property type="term" value="F:minus-end-directed microtubule motor activity"/>
    <property type="evidence" value="ECO:0007669"/>
    <property type="project" value="InterPro"/>
</dbReference>
<evidence type="ECO:0000256" key="23">
    <source>
        <dbReference type="SAM" id="Coils"/>
    </source>
</evidence>
<keyword evidence="15" id="KW-0505">Motor protein</keyword>
<feature type="coiled-coil region" evidence="23">
    <location>
        <begin position="3393"/>
        <end position="3424"/>
    </location>
</feature>
<dbReference type="EMBL" id="CAJFCJ010000012">
    <property type="protein sequence ID" value="CAD5120551.1"/>
    <property type="molecule type" value="Genomic_DNA"/>
</dbReference>
<dbReference type="GO" id="GO:0045505">
    <property type="term" value="F:dynein intermediate chain binding"/>
    <property type="evidence" value="ECO:0007669"/>
    <property type="project" value="InterPro"/>
</dbReference>
<dbReference type="InterPro" id="IPR042222">
    <property type="entry name" value="Dynein_2_N"/>
</dbReference>
<evidence type="ECO:0000313" key="36">
    <source>
        <dbReference type="Proteomes" id="UP000549394"/>
    </source>
</evidence>
<dbReference type="PANTHER" id="PTHR45703:SF22">
    <property type="entry name" value="DYNEIN CYTOPLASMIC 2 HEAVY CHAIN 1"/>
    <property type="match status" value="1"/>
</dbReference>
<dbReference type="GO" id="GO:0051959">
    <property type="term" value="F:dynein light intermediate chain binding"/>
    <property type="evidence" value="ECO:0007669"/>
    <property type="project" value="InterPro"/>
</dbReference>
<accession>A0A7I8VW41</accession>
<dbReference type="FunFam" id="3.10.490.20:FF:000007">
    <property type="entry name" value="Dynein cytoplasmic 2 heavy chain 1"/>
    <property type="match status" value="1"/>
</dbReference>
<dbReference type="GO" id="GO:0030286">
    <property type="term" value="C:dynein complex"/>
    <property type="evidence" value="ECO:0007669"/>
    <property type="project" value="UniProtKB-KW"/>
</dbReference>
<dbReference type="FunFam" id="3.40.50.300:FF:001810">
    <property type="entry name" value="Cytoplasmic dynein 2 heavy chain 1"/>
    <property type="match status" value="1"/>
</dbReference>
<evidence type="ECO:0000256" key="18">
    <source>
        <dbReference type="ARBA" id="ARBA00023902"/>
    </source>
</evidence>
<protein>
    <recommendedName>
        <fullName evidence="18">Cytoplasmic dynein 2 heavy chain 1</fullName>
    </recommendedName>
    <alternativeName>
        <fullName evidence="20">Cytoplasmic dynein 2 heavy chain</fullName>
    </alternativeName>
    <alternativeName>
        <fullName evidence="21">Dynein cytoplasmic heavy chain 2</fullName>
    </alternativeName>
    <alternativeName>
        <fullName evidence="22">Dynein heavy chain isotype 1B</fullName>
    </alternativeName>
</protein>
<dbReference type="InterPro" id="IPR043157">
    <property type="entry name" value="Dynein_AAA1S"/>
</dbReference>
<dbReference type="GO" id="GO:0005524">
    <property type="term" value="F:ATP binding"/>
    <property type="evidence" value="ECO:0007669"/>
    <property type="project" value="UniProtKB-KW"/>
</dbReference>
<dbReference type="FunFam" id="1.10.8.1220:FF:000003">
    <property type="entry name" value="Dynein cytoplasmic 2 heavy chain 1"/>
    <property type="match status" value="1"/>
</dbReference>
<keyword evidence="8" id="KW-0547">Nucleotide-binding</keyword>
<dbReference type="Pfam" id="PF18199">
    <property type="entry name" value="Dynein_C"/>
    <property type="match status" value="1"/>
</dbReference>
<evidence type="ECO:0000259" key="32">
    <source>
        <dbReference type="Pfam" id="PF18199"/>
    </source>
</evidence>
<dbReference type="Gene3D" id="1.20.1270.280">
    <property type="match status" value="1"/>
</dbReference>
<dbReference type="Gene3D" id="1.10.8.710">
    <property type="match status" value="1"/>
</dbReference>
<dbReference type="Pfam" id="PF12774">
    <property type="entry name" value="AAA_6"/>
    <property type="match status" value="1"/>
</dbReference>
<keyword evidence="36" id="KW-1185">Reference proteome</keyword>
<keyword evidence="16" id="KW-0206">Cytoskeleton</keyword>
<keyword evidence="9" id="KW-0970">Cilium biogenesis/degradation</keyword>
<evidence type="ECO:0000256" key="10">
    <source>
        <dbReference type="ARBA" id="ARBA00022840"/>
    </source>
</evidence>
<dbReference type="Gene3D" id="1.20.920.30">
    <property type="match status" value="1"/>
</dbReference>
<dbReference type="FunFam" id="1.10.8.720:FF:000006">
    <property type="entry name" value="cytoplasmic dynein 2 heavy chain 1"/>
    <property type="match status" value="1"/>
</dbReference>
<dbReference type="InterPro" id="IPR041658">
    <property type="entry name" value="AAA_lid_11"/>
</dbReference>
<dbReference type="InterPro" id="IPR027417">
    <property type="entry name" value="P-loop_NTPase"/>
</dbReference>
<dbReference type="InterPro" id="IPR041228">
    <property type="entry name" value="Dynein_C"/>
</dbReference>
<evidence type="ECO:0000256" key="21">
    <source>
        <dbReference type="ARBA" id="ARBA00083259"/>
    </source>
</evidence>
<evidence type="ECO:0000259" key="33">
    <source>
        <dbReference type="Pfam" id="PF21264"/>
    </source>
</evidence>
<feature type="domain" description="Cytoplasmic dynein 2 heavy chain 1 AAA+ ATPase" evidence="33">
    <location>
        <begin position="2101"/>
        <end position="2197"/>
    </location>
</feature>
<dbReference type="SUPFAM" id="SSF52540">
    <property type="entry name" value="P-loop containing nucleoside triphosphate hydrolases"/>
    <property type="match status" value="4"/>
</dbReference>
<dbReference type="FunFam" id="3.40.50.300:FF:000706">
    <property type="entry name" value="Cytoplasmic dynein 2 heavy chain 1"/>
    <property type="match status" value="1"/>
</dbReference>
<evidence type="ECO:0000259" key="27">
    <source>
        <dbReference type="Pfam" id="PF12774"/>
    </source>
</evidence>
<evidence type="ECO:0000313" key="35">
    <source>
        <dbReference type="EMBL" id="CAD5120551.1"/>
    </source>
</evidence>
<feature type="domain" description="Dynein heavy chain AAA lid" evidence="31">
    <location>
        <begin position="3835"/>
        <end position="3974"/>
    </location>
</feature>
<evidence type="ECO:0000256" key="12">
    <source>
        <dbReference type="ARBA" id="ARBA00023054"/>
    </source>
</evidence>
<dbReference type="Gene3D" id="1.20.140.100">
    <property type="entry name" value="Dynein heavy chain, N-terminal domain 2"/>
    <property type="match status" value="1"/>
</dbReference>
<dbReference type="Gene3D" id="3.10.490.20">
    <property type="match status" value="1"/>
</dbReference>
<dbReference type="Gene3D" id="3.40.50.300">
    <property type="entry name" value="P-loop containing nucleotide triphosphate hydrolases"/>
    <property type="match status" value="5"/>
</dbReference>
<gene>
    <name evidence="35" type="ORF">DGYR_LOCUS8636</name>
</gene>
<evidence type="ECO:0000259" key="29">
    <source>
        <dbReference type="Pfam" id="PF12780"/>
    </source>
</evidence>
<evidence type="ECO:0000259" key="34">
    <source>
        <dbReference type="Pfam" id="PF22597"/>
    </source>
</evidence>
<keyword evidence="12 23" id="KW-0175">Coiled coil</keyword>
<feature type="domain" description="Dynein 2 heavy chain 1 cytoplasmic ATPase lid" evidence="34">
    <location>
        <begin position="2426"/>
        <end position="2516"/>
    </location>
</feature>
<evidence type="ECO:0000256" key="6">
    <source>
        <dbReference type="ARBA" id="ARBA00022490"/>
    </source>
</evidence>
<dbReference type="Gene3D" id="1.20.58.1120">
    <property type="match status" value="1"/>
</dbReference>
<dbReference type="InterPro" id="IPR035706">
    <property type="entry name" value="AAA_9"/>
</dbReference>
<evidence type="ECO:0000256" key="14">
    <source>
        <dbReference type="ARBA" id="ARBA00023136"/>
    </source>
</evidence>
<dbReference type="GO" id="GO:0030030">
    <property type="term" value="P:cell projection organization"/>
    <property type="evidence" value="ECO:0007669"/>
    <property type="project" value="UniProtKB-KW"/>
</dbReference>
<keyword evidence="10" id="KW-0067">ATP-binding</keyword>
<evidence type="ECO:0000256" key="15">
    <source>
        <dbReference type="ARBA" id="ARBA00023175"/>
    </source>
</evidence>
<dbReference type="Pfam" id="PF12780">
    <property type="entry name" value="AAA_8"/>
    <property type="match status" value="1"/>
</dbReference>
<evidence type="ECO:0000259" key="25">
    <source>
        <dbReference type="Pfam" id="PF08385"/>
    </source>
</evidence>
<dbReference type="FunFam" id="1.10.8.710:FF:000006">
    <property type="entry name" value="cytoplasmic dynein 2 heavy chain 1"/>
    <property type="match status" value="1"/>
</dbReference>
<dbReference type="InterPro" id="IPR042228">
    <property type="entry name" value="Dynein_linker_3"/>
</dbReference>
<evidence type="ECO:0000256" key="1">
    <source>
        <dbReference type="ARBA" id="ARBA00004202"/>
    </source>
</evidence>
<evidence type="ECO:0000256" key="19">
    <source>
        <dbReference type="ARBA" id="ARBA00064100"/>
    </source>
</evidence>
<dbReference type="InterPro" id="IPR043160">
    <property type="entry name" value="Dynein_C_barrel"/>
</dbReference>
<evidence type="ECO:0000259" key="30">
    <source>
        <dbReference type="Pfam" id="PF12781"/>
    </source>
</evidence>
<dbReference type="FunFam" id="3.20.180.20:FF:000002">
    <property type="entry name" value="Cytoplasmic dynein heavy chain 1"/>
    <property type="match status" value="1"/>
</dbReference>
<dbReference type="Pfam" id="PF22597">
    <property type="entry name" value="DYN_lid"/>
    <property type="match status" value="1"/>
</dbReference>